<evidence type="ECO:0000256" key="1">
    <source>
        <dbReference type="SAM" id="MobiDB-lite"/>
    </source>
</evidence>
<evidence type="ECO:0000313" key="3">
    <source>
        <dbReference type="EnsemblFungi" id="PTTG_04339-t43_1-p1"/>
    </source>
</evidence>
<dbReference type="OrthoDB" id="2505029at2759"/>
<accession>A0A0C4EU60</accession>
<sequence>MIALNDGSTPTITYTQESIMRIGKASDLGLDFSNWTGVVGLGLIVERNKIPSPHAGEDNQLEVILSHNDWDPVARCHRPFLSKYIVPASKNLVKTHILYVLGREMSIVGHLVDWDIEAKMPVILVGGVSVTSGHQNSRSPNKMLSGGSTPGGRGRKLFTFKKGDSSPLTPTPTPSGSGSNIGSTQSYKGKEKAIASQSNNENDDFPDQEDDEDNKEAFPPQKRKGPGCPRKNILADAAKRMKRN</sequence>
<gene>
    <name evidence="2" type="ORF">PTTG_04339</name>
</gene>
<feature type="compositionally biased region" description="Low complexity" evidence="1">
    <location>
        <begin position="174"/>
        <end position="184"/>
    </location>
</feature>
<name>A0A0C4EU60_PUCT1</name>
<organism evidence="2">
    <name type="scientific">Puccinia triticina (isolate 1-1 / race 1 (BBBD))</name>
    <name type="common">Brown leaf rust fungus</name>
    <dbReference type="NCBI Taxonomy" id="630390"/>
    <lineage>
        <taxon>Eukaryota</taxon>
        <taxon>Fungi</taxon>
        <taxon>Dikarya</taxon>
        <taxon>Basidiomycota</taxon>
        <taxon>Pucciniomycotina</taxon>
        <taxon>Pucciniomycetes</taxon>
        <taxon>Pucciniales</taxon>
        <taxon>Pucciniaceae</taxon>
        <taxon>Puccinia</taxon>
    </lineage>
</organism>
<reference evidence="3" key="4">
    <citation type="submission" date="2025-05" db="UniProtKB">
        <authorList>
            <consortium name="EnsemblFungi"/>
        </authorList>
    </citation>
    <scope>IDENTIFICATION</scope>
    <source>
        <strain evidence="3">isolate 1-1 / race 1 (BBBD)</strain>
    </source>
</reference>
<proteinExistence type="predicted"/>
<reference evidence="2" key="1">
    <citation type="submission" date="2009-11" db="EMBL/GenBank/DDBJ databases">
        <authorList>
            <consortium name="The Broad Institute Genome Sequencing Platform"/>
            <person name="Ward D."/>
            <person name="Feldgarden M."/>
            <person name="Earl A."/>
            <person name="Young S.K."/>
            <person name="Zeng Q."/>
            <person name="Koehrsen M."/>
            <person name="Alvarado L."/>
            <person name="Berlin A."/>
            <person name="Bochicchio J."/>
            <person name="Borenstein D."/>
            <person name="Chapman S.B."/>
            <person name="Chen Z."/>
            <person name="Engels R."/>
            <person name="Freedman E."/>
            <person name="Gellesch M."/>
            <person name="Goldberg J."/>
            <person name="Griggs A."/>
            <person name="Gujja S."/>
            <person name="Heilman E."/>
            <person name="Heiman D."/>
            <person name="Hepburn T."/>
            <person name="Howarth C."/>
            <person name="Jen D."/>
            <person name="Larson L."/>
            <person name="Lewis B."/>
            <person name="Mehta T."/>
            <person name="Park D."/>
            <person name="Pearson M."/>
            <person name="Roberts A."/>
            <person name="Saif S."/>
            <person name="Shea T."/>
            <person name="Shenoy N."/>
            <person name="Sisk P."/>
            <person name="Stolte C."/>
            <person name="Sykes S."/>
            <person name="Thomson T."/>
            <person name="Walk T."/>
            <person name="White J."/>
            <person name="Yandava C."/>
            <person name="Izard J."/>
            <person name="Baranova O.V."/>
            <person name="Blanton J.M."/>
            <person name="Tanner A.C."/>
            <person name="Dewhirst F.E."/>
            <person name="Haas B."/>
            <person name="Nusbaum C."/>
            <person name="Birren B."/>
        </authorList>
    </citation>
    <scope>NUCLEOTIDE SEQUENCE [LARGE SCALE GENOMIC DNA]</scope>
    <source>
        <strain evidence="2">1-1 BBBD Race 1</strain>
    </source>
</reference>
<dbReference type="EMBL" id="ADAS02000050">
    <property type="protein sequence ID" value="OAV93479.1"/>
    <property type="molecule type" value="Genomic_DNA"/>
</dbReference>
<dbReference type="EnsemblFungi" id="PTTG_04339-t43_1">
    <property type="protein sequence ID" value="PTTG_04339-t43_1-p1"/>
    <property type="gene ID" value="PTTG_04339"/>
</dbReference>
<reference evidence="3 4" key="3">
    <citation type="journal article" date="2017" name="G3 (Bethesda)">
        <title>Comparative analysis highlights variable genome content of wheat rusts and divergence of the mating loci.</title>
        <authorList>
            <person name="Cuomo C.A."/>
            <person name="Bakkeren G."/>
            <person name="Khalil H.B."/>
            <person name="Panwar V."/>
            <person name="Joly D."/>
            <person name="Linning R."/>
            <person name="Sakthikumar S."/>
            <person name="Song X."/>
            <person name="Adiconis X."/>
            <person name="Fan L."/>
            <person name="Goldberg J.M."/>
            <person name="Levin J.Z."/>
            <person name="Young S."/>
            <person name="Zeng Q."/>
            <person name="Anikster Y."/>
            <person name="Bruce M."/>
            <person name="Wang M."/>
            <person name="Yin C."/>
            <person name="McCallum B."/>
            <person name="Szabo L.J."/>
            <person name="Hulbert S."/>
            <person name="Chen X."/>
            <person name="Fellers J.P."/>
        </authorList>
    </citation>
    <scope>NUCLEOTIDE SEQUENCE</scope>
    <source>
        <strain evidence="4">Isolate 1-1 / race 1 (BBBD)</strain>
        <strain evidence="3">isolate 1-1 / race 1 (BBBD)</strain>
    </source>
</reference>
<feature type="compositionally biased region" description="Polar residues" evidence="1">
    <location>
        <begin position="131"/>
        <end position="142"/>
    </location>
</feature>
<evidence type="ECO:0000313" key="4">
    <source>
        <dbReference type="Proteomes" id="UP000005240"/>
    </source>
</evidence>
<keyword evidence="4" id="KW-1185">Reference proteome</keyword>
<dbReference type="Proteomes" id="UP000005240">
    <property type="component" value="Unassembled WGS sequence"/>
</dbReference>
<reference evidence="2" key="2">
    <citation type="submission" date="2016-05" db="EMBL/GenBank/DDBJ databases">
        <title>Comparative analysis highlights variable genome content of wheat rusts and divergence of the mating loci.</title>
        <authorList>
            <person name="Cuomo C.A."/>
            <person name="Bakkeren G."/>
            <person name="Szabo L."/>
            <person name="Khalil H."/>
            <person name="Joly D."/>
            <person name="Goldberg J."/>
            <person name="Young S."/>
            <person name="Zeng Q."/>
            <person name="Fellers J."/>
        </authorList>
    </citation>
    <scope>NUCLEOTIDE SEQUENCE [LARGE SCALE GENOMIC DNA]</scope>
    <source>
        <strain evidence="2">1-1 BBBD Race 1</strain>
    </source>
</reference>
<protein>
    <submittedName>
        <fullName evidence="2 3">Uncharacterized protein</fullName>
    </submittedName>
</protein>
<feature type="compositionally biased region" description="Acidic residues" evidence="1">
    <location>
        <begin position="201"/>
        <end position="214"/>
    </location>
</feature>
<dbReference type="VEuPathDB" id="FungiDB:PTTG_04339"/>
<evidence type="ECO:0000313" key="2">
    <source>
        <dbReference type="EMBL" id="OAV93479.1"/>
    </source>
</evidence>
<feature type="region of interest" description="Disordered" evidence="1">
    <location>
        <begin position="131"/>
        <end position="244"/>
    </location>
</feature>
<dbReference type="AlphaFoldDB" id="A0A0C4EU60"/>